<gene>
    <name evidence="4" type="ORF">LX66_0638</name>
</gene>
<keyword evidence="5" id="KW-1185">Reference proteome</keyword>
<evidence type="ECO:0000259" key="3">
    <source>
        <dbReference type="Pfam" id="PF16344"/>
    </source>
</evidence>
<evidence type="ECO:0000313" key="4">
    <source>
        <dbReference type="EMBL" id="TWI91273.1"/>
    </source>
</evidence>
<reference evidence="4 5" key="1">
    <citation type="journal article" date="2013" name="Stand. Genomic Sci.">
        <title>Genomic Encyclopedia of Type Strains, Phase I: The one thousand microbial genomes (KMG-I) project.</title>
        <authorList>
            <person name="Kyrpides N.C."/>
            <person name="Woyke T."/>
            <person name="Eisen J.A."/>
            <person name="Garrity G."/>
            <person name="Lilburn T.G."/>
            <person name="Beck B.J."/>
            <person name="Whitman W.B."/>
            <person name="Hugenholtz P."/>
            <person name="Klenk H.P."/>
        </authorList>
    </citation>
    <scope>NUCLEOTIDE SEQUENCE [LARGE SCALE GENOMIC DNA]</scope>
    <source>
        <strain evidence="4 5">DSM 13484</strain>
    </source>
</reference>
<evidence type="ECO:0000259" key="2">
    <source>
        <dbReference type="Pfam" id="PF04773"/>
    </source>
</evidence>
<dbReference type="InterPro" id="IPR032508">
    <property type="entry name" value="FecR_C"/>
</dbReference>
<dbReference type="PANTHER" id="PTHR30273">
    <property type="entry name" value="PERIPLASMIC SIGNAL SENSOR AND SIGMA FACTOR ACTIVATOR FECR-RELATED"/>
    <property type="match status" value="1"/>
</dbReference>
<keyword evidence="1" id="KW-1133">Transmembrane helix</keyword>
<dbReference type="InterPro" id="IPR012373">
    <property type="entry name" value="Ferrdict_sens_TM"/>
</dbReference>
<keyword evidence="1" id="KW-0472">Membrane</keyword>
<evidence type="ECO:0000313" key="5">
    <source>
        <dbReference type="Proteomes" id="UP000316778"/>
    </source>
</evidence>
<sequence length="315" mass="36009">MEHSHIKRLFGKYLSGKAGQEEQHAVEQWYDRLEKRAPVQLSPEREKALEAAIWQRLEPRLVKRRRPFRRYAYISAAAASVALIITAGILFTMRNKSKTAAAPQFQDYVTGIGERKRLTLQDGTIIALNSATRLRIYTHNANARRVEITDGEAFFKVQHDPAHPFIIRSGSVTTRVLGTSFNIRAYKRLEELYVSVQEGKVQVLDSLRTLGVLGKQQKLVFNQRLKTWSIQGFDGEAAAWQQGKLLFKNTSFREMALLMQQNYGIYITAADDRVRQQKFTASVPVSLSAIKAAEVLASIHQFKIKQRRDTITLYR</sequence>
<dbReference type="PIRSF" id="PIRSF018266">
    <property type="entry name" value="FecR"/>
    <property type="match status" value="1"/>
</dbReference>
<evidence type="ECO:0000256" key="1">
    <source>
        <dbReference type="SAM" id="Phobius"/>
    </source>
</evidence>
<dbReference type="Proteomes" id="UP000316778">
    <property type="component" value="Unassembled WGS sequence"/>
</dbReference>
<dbReference type="Gene3D" id="2.60.120.1440">
    <property type="match status" value="1"/>
</dbReference>
<accession>A0A562TD18</accession>
<dbReference type="GO" id="GO:0016989">
    <property type="term" value="F:sigma factor antagonist activity"/>
    <property type="evidence" value="ECO:0007669"/>
    <property type="project" value="TreeGrafter"/>
</dbReference>
<dbReference type="InterPro" id="IPR006860">
    <property type="entry name" value="FecR"/>
</dbReference>
<name>A0A562TD18_CHIJA</name>
<dbReference type="PANTHER" id="PTHR30273:SF2">
    <property type="entry name" value="PROTEIN FECR"/>
    <property type="match status" value="1"/>
</dbReference>
<dbReference type="Gene3D" id="3.55.50.30">
    <property type="match status" value="1"/>
</dbReference>
<dbReference type="RefSeq" id="WP_145710428.1">
    <property type="nucleotide sequence ID" value="NZ_BAAAFY010000001.1"/>
</dbReference>
<feature type="domain" description="Protein FecR C-terminal" evidence="3">
    <location>
        <begin position="244"/>
        <end position="313"/>
    </location>
</feature>
<organism evidence="4 5">
    <name type="scientific">Chitinophaga japonensis</name>
    <name type="common">Flexibacter japonensis</name>
    <dbReference type="NCBI Taxonomy" id="104662"/>
    <lineage>
        <taxon>Bacteria</taxon>
        <taxon>Pseudomonadati</taxon>
        <taxon>Bacteroidota</taxon>
        <taxon>Chitinophagia</taxon>
        <taxon>Chitinophagales</taxon>
        <taxon>Chitinophagaceae</taxon>
        <taxon>Chitinophaga</taxon>
    </lineage>
</organism>
<dbReference type="OrthoDB" id="1452822at2"/>
<dbReference type="Pfam" id="PF16344">
    <property type="entry name" value="FecR_C"/>
    <property type="match status" value="1"/>
</dbReference>
<proteinExistence type="predicted"/>
<feature type="transmembrane region" description="Helical" evidence="1">
    <location>
        <begin position="71"/>
        <end position="93"/>
    </location>
</feature>
<dbReference type="AlphaFoldDB" id="A0A562TD18"/>
<comment type="caution">
    <text evidence="4">The sequence shown here is derived from an EMBL/GenBank/DDBJ whole genome shotgun (WGS) entry which is preliminary data.</text>
</comment>
<keyword evidence="1" id="KW-0812">Transmembrane</keyword>
<dbReference type="EMBL" id="VLLG01000002">
    <property type="protein sequence ID" value="TWI91273.1"/>
    <property type="molecule type" value="Genomic_DNA"/>
</dbReference>
<dbReference type="Pfam" id="PF04773">
    <property type="entry name" value="FecR"/>
    <property type="match status" value="1"/>
</dbReference>
<feature type="domain" description="FecR protein" evidence="2">
    <location>
        <begin position="107"/>
        <end position="202"/>
    </location>
</feature>
<protein>
    <submittedName>
        <fullName evidence="4">FecR family protein</fullName>
    </submittedName>
</protein>